<gene>
    <name evidence="1" type="ORF">LMG29542_00460</name>
</gene>
<dbReference type="AlphaFoldDB" id="A0A6J5D2G1"/>
<sequence length="92" mass="10204">MNHSAYSVVSSYAEDRQLLTVKAVNSTELAALMTNRLEMPILLDEFNFALDDEFARPLGVAMLNLVALGQPNIKQYMSVTPEPISDTTNNKN</sequence>
<dbReference type="Proteomes" id="UP000494363">
    <property type="component" value="Unassembled WGS sequence"/>
</dbReference>
<protein>
    <submittedName>
        <fullName evidence="1">Uncharacterized protein</fullName>
    </submittedName>
</protein>
<keyword evidence="2" id="KW-1185">Reference proteome</keyword>
<dbReference type="EMBL" id="CADIKH010000002">
    <property type="protein sequence ID" value="CAB3747444.1"/>
    <property type="molecule type" value="Genomic_DNA"/>
</dbReference>
<evidence type="ECO:0000313" key="2">
    <source>
        <dbReference type="Proteomes" id="UP000494363"/>
    </source>
</evidence>
<reference evidence="1 2" key="1">
    <citation type="submission" date="2020-04" db="EMBL/GenBank/DDBJ databases">
        <authorList>
            <person name="De Canck E."/>
        </authorList>
    </citation>
    <scope>NUCLEOTIDE SEQUENCE [LARGE SCALE GENOMIC DNA]</scope>
    <source>
        <strain evidence="1 2">LMG 29542</strain>
    </source>
</reference>
<name>A0A6J5D2G1_9BURK</name>
<proteinExistence type="predicted"/>
<evidence type="ECO:0000313" key="1">
    <source>
        <dbReference type="EMBL" id="CAB3747444.1"/>
    </source>
</evidence>
<accession>A0A6J5D2G1</accession>
<organism evidence="1 2">
    <name type="scientific">Paraburkholderia humisilvae</name>
    <dbReference type="NCBI Taxonomy" id="627669"/>
    <lineage>
        <taxon>Bacteria</taxon>
        <taxon>Pseudomonadati</taxon>
        <taxon>Pseudomonadota</taxon>
        <taxon>Betaproteobacteria</taxon>
        <taxon>Burkholderiales</taxon>
        <taxon>Burkholderiaceae</taxon>
        <taxon>Paraburkholderia</taxon>
    </lineage>
</organism>
<dbReference type="RefSeq" id="WP_175224753.1">
    <property type="nucleotide sequence ID" value="NZ_CADIKH010000002.1"/>
</dbReference>